<keyword evidence="4" id="KW-0548">Nucleotidyltransferase</keyword>
<dbReference type="GO" id="GO:0016779">
    <property type="term" value="F:nucleotidyltransferase activity"/>
    <property type="evidence" value="ECO:0007669"/>
    <property type="project" value="UniProtKB-KW"/>
</dbReference>
<comment type="caution">
    <text evidence="11">The sequence shown here is derived from an EMBL/GenBank/DDBJ whole genome shotgun (WGS) entry which is preliminary data.</text>
</comment>
<dbReference type="OrthoDB" id="9814402at2"/>
<evidence type="ECO:0000256" key="3">
    <source>
        <dbReference type="ARBA" id="ARBA00022679"/>
    </source>
</evidence>
<evidence type="ECO:0000313" key="12">
    <source>
        <dbReference type="Proteomes" id="UP000070366"/>
    </source>
</evidence>
<keyword evidence="12" id="KW-1185">Reference proteome</keyword>
<keyword evidence="8" id="KW-0804">Transcription</keyword>
<dbReference type="Pfam" id="PF04552">
    <property type="entry name" value="Sigma54_DBD"/>
    <property type="match status" value="1"/>
</dbReference>
<keyword evidence="2" id="KW-0240">DNA-directed RNA polymerase</keyword>
<dbReference type="InterPro" id="IPR007046">
    <property type="entry name" value="RNA_pol_sigma_54_core-bd"/>
</dbReference>
<dbReference type="KEGG" id="cmiu:B1H56_01440"/>
<dbReference type="Proteomes" id="UP000070366">
    <property type="component" value="Unassembled WGS sequence"/>
</dbReference>
<evidence type="ECO:0000259" key="10">
    <source>
        <dbReference type="Pfam" id="PF04963"/>
    </source>
</evidence>
<keyword evidence="7" id="KW-0238">DNA-binding</keyword>
<dbReference type="NCBIfam" id="TIGR02395">
    <property type="entry name" value="rpoN_sigma"/>
    <property type="match status" value="1"/>
</dbReference>
<gene>
    <name evidence="11" type="ORF">HMPREF3293_00887</name>
</gene>
<evidence type="ECO:0000256" key="7">
    <source>
        <dbReference type="ARBA" id="ARBA00023125"/>
    </source>
</evidence>
<dbReference type="PROSITE" id="PS50044">
    <property type="entry name" value="SIGMA54_3"/>
    <property type="match status" value="1"/>
</dbReference>
<dbReference type="PANTHER" id="PTHR32248">
    <property type="entry name" value="RNA POLYMERASE SIGMA-54 FACTOR"/>
    <property type="match status" value="1"/>
</dbReference>
<dbReference type="PROSITE" id="PS00717">
    <property type="entry name" value="SIGMA54_1"/>
    <property type="match status" value="1"/>
</dbReference>
<dbReference type="Gene3D" id="1.10.10.60">
    <property type="entry name" value="Homeodomain-like"/>
    <property type="match status" value="1"/>
</dbReference>
<reference evidence="11 12" key="1">
    <citation type="submission" date="2016-02" db="EMBL/GenBank/DDBJ databases">
        <authorList>
            <person name="Wen L."/>
            <person name="He K."/>
            <person name="Yang H."/>
        </authorList>
    </citation>
    <scope>NUCLEOTIDE SEQUENCE [LARGE SCALE GENOMIC DNA]</scope>
    <source>
        <strain evidence="11 12">DSM 22607</strain>
    </source>
</reference>
<accession>A0A136Q652</accession>
<dbReference type="Pfam" id="PF00309">
    <property type="entry name" value="Sigma54_AID"/>
    <property type="match status" value="1"/>
</dbReference>
<dbReference type="PANTHER" id="PTHR32248:SF4">
    <property type="entry name" value="RNA POLYMERASE SIGMA-54 FACTOR"/>
    <property type="match status" value="1"/>
</dbReference>
<evidence type="ECO:0000256" key="2">
    <source>
        <dbReference type="ARBA" id="ARBA00022478"/>
    </source>
</evidence>
<dbReference type="PATRIC" id="fig|626937.4.peg.874"/>
<evidence type="ECO:0000256" key="4">
    <source>
        <dbReference type="ARBA" id="ARBA00022695"/>
    </source>
</evidence>
<evidence type="ECO:0000313" key="11">
    <source>
        <dbReference type="EMBL" id="KXK66151.1"/>
    </source>
</evidence>
<dbReference type="Pfam" id="PF04963">
    <property type="entry name" value="Sigma54_CBD"/>
    <property type="match status" value="1"/>
</dbReference>
<dbReference type="PRINTS" id="PR00045">
    <property type="entry name" value="SIGMA54FCT"/>
</dbReference>
<keyword evidence="6" id="KW-0731">Sigma factor</keyword>
<evidence type="ECO:0000256" key="1">
    <source>
        <dbReference type="ARBA" id="ARBA00008798"/>
    </source>
</evidence>
<evidence type="ECO:0000256" key="5">
    <source>
        <dbReference type="ARBA" id="ARBA00023015"/>
    </source>
</evidence>
<dbReference type="GO" id="GO:0016987">
    <property type="term" value="F:sigma factor activity"/>
    <property type="evidence" value="ECO:0007669"/>
    <property type="project" value="UniProtKB-KW"/>
</dbReference>
<dbReference type="InterPro" id="IPR038709">
    <property type="entry name" value="RpoN_core-bd_sf"/>
</dbReference>
<dbReference type="PROSITE" id="PS00718">
    <property type="entry name" value="SIGMA54_2"/>
    <property type="match status" value="1"/>
</dbReference>
<evidence type="ECO:0000256" key="6">
    <source>
        <dbReference type="ARBA" id="ARBA00023082"/>
    </source>
</evidence>
<keyword evidence="3" id="KW-0808">Transferase</keyword>
<dbReference type="GO" id="GO:0001216">
    <property type="term" value="F:DNA-binding transcription activator activity"/>
    <property type="evidence" value="ECO:0007669"/>
    <property type="project" value="InterPro"/>
</dbReference>
<evidence type="ECO:0000259" key="9">
    <source>
        <dbReference type="Pfam" id="PF04552"/>
    </source>
</evidence>
<evidence type="ECO:0000256" key="8">
    <source>
        <dbReference type="ARBA" id="ARBA00023163"/>
    </source>
</evidence>
<dbReference type="PIRSF" id="PIRSF000774">
    <property type="entry name" value="RpoN"/>
    <property type="match status" value="1"/>
</dbReference>
<dbReference type="EMBL" id="LSZW01000047">
    <property type="protein sequence ID" value="KXK66151.1"/>
    <property type="molecule type" value="Genomic_DNA"/>
</dbReference>
<dbReference type="GO" id="GO:0000428">
    <property type="term" value="C:DNA-directed RNA polymerase complex"/>
    <property type="evidence" value="ECO:0007669"/>
    <property type="project" value="UniProtKB-KW"/>
</dbReference>
<feature type="domain" description="RNA polymerase sigma factor 54 core-binding" evidence="10">
    <location>
        <begin position="74"/>
        <end position="256"/>
    </location>
</feature>
<sequence>MRLSVEQKQVQSQVASQQMQQALFLLSKNAWELNEYVREQTVENPVLEALEPQWQERGLGFGAVRYYGESFEKAAPETLAESLRSQLDLKKLDQDELRAAKEIIGALDSRGYFTEPLADMARLCKVSTAQAGRALAAVQSLDPAGVGARSLSECLCLQLQRRGETEEAPYRIARDYLEELARGDYAGIASALGISAAKSRACCELLRSLKPGVSNTAPEDAAQYVFPEILVEKDGDRLRVILDERKIIRPFVNDAYEPGGLDGEAKAYLRERRALAKRIVQSVDLWKTMLRRVAEKIVLAQQDFFLRDEALQPLKMSDIAEELGVHPSTVSRAVAGKYLMSDAGIFALKGFFSRSIPEGEKRVSGDYIRRSIREMLAQDPTLTDSAVTERLHSRGAKIARRTVAKYRREMGIVSSYRRNK</sequence>
<dbReference type="InterPro" id="IPR010982">
    <property type="entry name" value="Lambda_DNA-bd_dom_sf"/>
</dbReference>
<name>A0A136Q652_9FIRM</name>
<dbReference type="InterPro" id="IPR000394">
    <property type="entry name" value="RNA_pol_sigma_54"/>
</dbReference>
<protein>
    <submittedName>
        <fullName evidence="11">RNA polymerase sigma-54 factor</fullName>
    </submittedName>
</protein>
<dbReference type="GO" id="GO:0006352">
    <property type="term" value="P:DNA-templated transcription initiation"/>
    <property type="evidence" value="ECO:0007669"/>
    <property type="project" value="InterPro"/>
</dbReference>
<dbReference type="STRING" id="626937.HMPREF3293_00887"/>
<feature type="domain" description="RNA polymerase sigma factor 54 DNA-binding" evidence="9">
    <location>
        <begin position="267"/>
        <end position="419"/>
    </location>
</feature>
<dbReference type="InterPro" id="IPR007634">
    <property type="entry name" value="RNA_pol_sigma_54_DNA-bd"/>
</dbReference>
<dbReference type="Gene3D" id="1.10.260.40">
    <property type="entry name" value="lambda repressor-like DNA-binding domains"/>
    <property type="match status" value="1"/>
</dbReference>
<dbReference type="Gene3D" id="1.10.10.1330">
    <property type="entry name" value="RNA polymerase sigma-54 factor, core-binding domain"/>
    <property type="match status" value="1"/>
</dbReference>
<organism evidence="11 12">
    <name type="scientific">Christensenella minuta</name>
    <dbReference type="NCBI Taxonomy" id="626937"/>
    <lineage>
        <taxon>Bacteria</taxon>
        <taxon>Bacillati</taxon>
        <taxon>Bacillota</taxon>
        <taxon>Clostridia</taxon>
        <taxon>Christensenellales</taxon>
        <taxon>Christensenellaceae</taxon>
        <taxon>Christensenella</taxon>
    </lineage>
</organism>
<dbReference type="GO" id="GO:0003677">
    <property type="term" value="F:DNA binding"/>
    <property type="evidence" value="ECO:0007669"/>
    <property type="project" value="UniProtKB-KW"/>
</dbReference>
<keyword evidence="5" id="KW-0805">Transcription regulation</keyword>
<dbReference type="AlphaFoldDB" id="A0A136Q652"/>
<proteinExistence type="inferred from homology"/>
<dbReference type="RefSeq" id="WP_066520246.1">
    <property type="nucleotide sequence ID" value="NZ_CABMOF010000003.1"/>
</dbReference>
<comment type="similarity">
    <text evidence="1">Belongs to the sigma-54 factor family.</text>
</comment>